<feature type="repeat" description="WD" evidence="3">
    <location>
        <begin position="209"/>
        <end position="242"/>
    </location>
</feature>
<dbReference type="PROSITE" id="PS50082">
    <property type="entry name" value="WD_REPEATS_2"/>
    <property type="match status" value="2"/>
</dbReference>
<gene>
    <name evidence="6" type="ORF">DAEQUDRAFT_596441</name>
</gene>
<feature type="domain" description="WDR59/RTC1-like RING zinc finger" evidence="5">
    <location>
        <begin position="1182"/>
        <end position="1229"/>
    </location>
</feature>
<dbReference type="STRING" id="1314783.A0A165SZ45"/>
<dbReference type="InterPro" id="IPR049566">
    <property type="entry name" value="WDR59_RTC1-like_RING_Znf"/>
</dbReference>
<protein>
    <recommendedName>
        <fullName evidence="5">WDR59/RTC1-like RING zinc finger domain-containing protein</fullName>
    </recommendedName>
</protein>
<keyword evidence="1 3" id="KW-0853">WD repeat</keyword>
<feature type="compositionally biased region" description="Polar residues" evidence="4">
    <location>
        <begin position="486"/>
        <end position="508"/>
    </location>
</feature>
<evidence type="ECO:0000256" key="1">
    <source>
        <dbReference type="ARBA" id="ARBA00022574"/>
    </source>
</evidence>
<dbReference type="OrthoDB" id="311712at2759"/>
<evidence type="ECO:0000259" key="5">
    <source>
        <dbReference type="Pfam" id="PF17120"/>
    </source>
</evidence>
<dbReference type="Gene3D" id="2.130.10.10">
    <property type="entry name" value="YVTN repeat-like/Quinoprotein amine dehydrogenase"/>
    <property type="match status" value="1"/>
</dbReference>
<evidence type="ECO:0000256" key="3">
    <source>
        <dbReference type="PROSITE-ProRule" id="PRU00221"/>
    </source>
</evidence>
<reference evidence="6 7" key="1">
    <citation type="journal article" date="2016" name="Mol. Biol. Evol.">
        <title>Comparative Genomics of Early-Diverging Mushroom-Forming Fungi Provides Insights into the Origins of Lignocellulose Decay Capabilities.</title>
        <authorList>
            <person name="Nagy L.G."/>
            <person name="Riley R."/>
            <person name="Tritt A."/>
            <person name="Adam C."/>
            <person name="Daum C."/>
            <person name="Floudas D."/>
            <person name="Sun H."/>
            <person name="Yadav J.S."/>
            <person name="Pangilinan J."/>
            <person name="Larsson K.H."/>
            <person name="Matsuura K."/>
            <person name="Barry K."/>
            <person name="Labutti K."/>
            <person name="Kuo R."/>
            <person name="Ohm R.A."/>
            <person name="Bhattacharya S.S."/>
            <person name="Shirouzu T."/>
            <person name="Yoshinaga Y."/>
            <person name="Martin F.M."/>
            <person name="Grigoriev I.V."/>
            <person name="Hibbett D.S."/>
        </authorList>
    </citation>
    <scope>NUCLEOTIDE SEQUENCE [LARGE SCALE GENOMIC DNA]</scope>
    <source>
        <strain evidence="6 7">L-15889</strain>
    </source>
</reference>
<sequence length="1251" mass="138736">MSSAMAICPDAEEPLSPEDDGTFRSSLRIDMKTMVGDAVGNMSISPSSRDVVLATRNGLFIIDLESPLNLPRFLPQGGTWDVADVQWNPHIARSEYIVSTSSEKLLIWNLFMTGKTSIEHVLRSHYRAITDINWHNTEPDIVVSTGIDSWLWAWDLRAAQKPVMGLCAFGSGGTQVKWNRQDGNLLASSHQNEVLLWDRRKGSIPVHRIEAHNAKIYGIDWAHGRSNEILTCSLDKSIKLWDTHNIQQDDGLVPTLTIRTAYPVWRARDLPFGRGLLSLPQRSETALEMYAYENPQVPVNVFSGHTDVVKEFVWRRGGPDFSDFQLITWGKDKILRFWPIETEIMQRAGVSQPIHPSHSEAPRCETKVSFSNPPVGNDLPPKLSAPVGHRGILAEVRAPHPHLLPHANIPKLPTDRESAQEMHGLSPAPSKPIPIAQERGTMTRGHPAGRSANIAPYAWISKIEIRPGDESSGRGSGGESRSASRLQSQTRPPSTTDRSVSLAVSTHQRNSERRGSQEDDHRDSAQGHSLHDEITSVINKLSASKVKLEDAQDLVKKRMCTFGLHGPWGEGTSVFIRVKFTFPRDYPQATYPNGIPRVDLERSPLIDMPTRAFMLRRLRTIRERERPCLEKCLRFLLYGDDEEHIGHRAGMDSESSSDEDMPRPTRRNRGTSFSLLRTDKNLAEPRTSQGVFGPNGQLVCFFPAPPRIVKNAIREISVSPSLASRGPDTAPRLFQSPALLSDAVQRLTYAAQDRNGTAQETHQADDAGNILRIMTNLFTYSQQKSRRVSDYSRPMEEIPSSYSLLPQRRSSVLIKDTSALVGINAALAAEYTLAVDDPAERCRENADIAKACGRFDHERILRILGAVFTQEPRSNQDRPTLSPPQQAHRVLAVRVVTELYRELSQNRDIHMLAVLSALLLQTTGLSARNPQKTIDADTPEYRRALQHRASLSPIWSRTLPSPTVVAPPLASPSSSRGSWSSLFNTNSMKHFMTGPKSRMPIPLPEGGHFRRDYPSPNRGHRQDSSVQPAPPITKSWSEAPNMSSLSSAVTFSSAGHTRRPTFSQVLSAPRGGPDQKGLNVYIAPEPLDPFSSLQKSLRAQLQCHVLAYAEILLTWGLPAKRTELLKSVEKTLVTVMDTTVYDAAIAGDRLGCVRICKHGVQQSDHDASTVCATCGASSRFPRCSVCHLPAKGLSDNCLICGHVSHISCSRTRAKHQMSCATGCGCYCIFANFDATRPVSTRQLPPPEVLRL</sequence>
<feature type="region of interest" description="Disordered" evidence="4">
    <location>
        <begin position="465"/>
        <end position="531"/>
    </location>
</feature>
<dbReference type="Proteomes" id="UP000076727">
    <property type="component" value="Unassembled WGS sequence"/>
</dbReference>
<dbReference type="Pfam" id="PF17120">
    <property type="entry name" value="zf-RING_16"/>
    <property type="match status" value="1"/>
</dbReference>
<evidence type="ECO:0000313" key="6">
    <source>
        <dbReference type="EMBL" id="KZT72699.1"/>
    </source>
</evidence>
<keyword evidence="7" id="KW-1185">Reference proteome</keyword>
<evidence type="ECO:0000256" key="4">
    <source>
        <dbReference type="SAM" id="MobiDB-lite"/>
    </source>
</evidence>
<proteinExistence type="predicted"/>
<evidence type="ECO:0000256" key="2">
    <source>
        <dbReference type="ARBA" id="ARBA00022737"/>
    </source>
</evidence>
<dbReference type="PANTHER" id="PTHR46170">
    <property type="entry name" value="GATOR COMPLEX PROTEIN WDR59"/>
    <property type="match status" value="1"/>
</dbReference>
<dbReference type="SUPFAM" id="SSF50978">
    <property type="entry name" value="WD40 repeat-like"/>
    <property type="match status" value="1"/>
</dbReference>
<dbReference type="InterPro" id="IPR001680">
    <property type="entry name" value="WD40_rpt"/>
</dbReference>
<feature type="compositionally biased region" description="Basic and acidic residues" evidence="4">
    <location>
        <begin position="509"/>
        <end position="531"/>
    </location>
</feature>
<feature type="region of interest" description="Disordered" evidence="4">
    <location>
        <begin position="646"/>
        <end position="689"/>
    </location>
</feature>
<dbReference type="GO" id="GO:1904263">
    <property type="term" value="P:positive regulation of TORC1 signaling"/>
    <property type="evidence" value="ECO:0007669"/>
    <property type="project" value="TreeGrafter"/>
</dbReference>
<feature type="compositionally biased region" description="Acidic residues" evidence="4">
    <location>
        <begin position="10"/>
        <end position="20"/>
    </location>
</feature>
<dbReference type="PANTHER" id="PTHR46170:SF1">
    <property type="entry name" value="GATOR COMPLEX PROTEIN WDR59"/>
    <property type="match status" value="1"/>
</dbReference>
<feature type="region of interest" description="Disordered" evidence="4">
    <location>
        <begin position="404"/>
        <end position="435"/>
    </location>
</feature>
<dbReference type="AlphaFoldDB" id="A0A165SZ45"/>
<feature type="repeat" description="WD" evidence="3">
    <location>
        <begin position="122"/>
        <end position="164"/>
    </location>
</feature>
<organism evidence="6 7">
    <name type="scientific">Daedalea quercina L-15889</name>
    <dbReference type="NCBI Taxonomy" id="1314783"/>
    <lineage>
        <taxon>Eukaryota</taxon>
        <taxon>Fungi</taxon>
        <taxon>Dikarya</taxon>
        <taxon>Basidiomycota</taxon>
        <taxon>Agaricomycotina</taxon>
        <taxon>Agaricomycetes</taxon>
        <taxon>Polyporales</taxon>
        <taxon>Fomitopsis</taxon>
    </lineage>
</organism>
<dbReference type="GO" id="GO:0035591">
    <property type="term" value="F:signaling adaptor activity"/>
    <property type="evidence" value="ECO:0007669"/>
    <property type="project" value="TreeGrafter"/>
</dbReference>
<dbReference type="InterPro" id="IPR036322">
    <property type="entry name" value="WD40_repeat_dom_sf"/>
</dbReference>
<dbReference type="PROSITE" id="PS50294">
    <property type="entry name" value="WD_REPEATS_REGION"/>
    <property type="match status" value="1"/>
</dbReference>
<name>A0A165SZ45_9APHY</name>
<dbReference type="GO" id="GO:0035859">
    <property type="term" value="C:Seh1-associated complex"/>
    <property type="evidence" value="ECO:0007669"/>
    <property type="project" value="TreeGrafter"/>
</dbReference>
<dbReference type="GO" id="GO:0034198">
    <property type="term" value="P:cellular response to amino acid starvation"/>
    <property type="evidence" value="ECO:0007669"/>
    <property type="project" value="TreeGrafter"/>
</dbReference>
<dbReference type="InterPro" id="IPR049567">
    <property type="entry name" value="WDR59-like"/>
</dbReference>
<feature type="region of interest" description="Disordered" evidence="4">
    <location>
        <begin position="1006"/>
        <end position="1039"/>
    </location>
</feature>
<dbReference type="InterPro" id="IPR019775">
    <property type="entry name" value="WD40_repeat_CS"/>
</dbReference>
<dbReference type="GO" id="GO:0005774">
    <property type="term" value="C:vacuolar membrane"/>
    <property type="evidence" value="ECO:0007669"/>
    <property type="project" value="TreeGrafter"/>
</dbReference>
<dbReference type="SMART" id="SM00320">
    <property type="entry name" value="WD40"/>
    <property type="match status" value="5"/>
</dbReference>
<keyword evidence="2" id="KW-0677">Repeat</keyword>
<accession>A0A165SZ45</accession>
<feature type="region of interest" description="Disordered" evidence="4">
    <location>
        <begin position="1"/>
        <end position="22"/>
    </location>
</feature>
<dbReference type="InterPro" id="IPR015943">
    <property type="entry name" value="WD40/YVTN_repeat-like_dom_sf"/>
</dbReference>
<dbReference type="EMBL" id="KV429040">
    <property type="protein sequence ID" value="KZT72699.1"/>
    <property type="molecule type" value="Genomic_DNA"/>
</dbReference>
<dbReference type="PROSITE" id="PS00678">
    <property type="entry name" value="WD_REPEATS_1"/>
    <property type="match status" value="1"/>
</dbReference>
<evidence type="ECO:0000313" key="7">
    <source>
        <dbReference type="Proteomes" id="UP000076727"/>
    </source>
</evidence>